<evidence type="ECO:0000256" key="2">
    <source>
        <dbReference type="ARBA" id="ARBA00011881"/>
    </source>
</evidence>
<dbReference type="FunFam" id="3.40.50.620:FF:000022">
    <property type="entry name" value="Argininosuccinate synthase"/>
    <property type="match status" value="1"/>
</dbReference>
<dbReference type="InterPro" id="IPR048267">
    <property type="entry name" value="Arginosuc_syn_N"/>
</dbReference>
<gene>
    <name evidence="12" type="ORF">TRITD_1Bv1G144290</name>
</gene>
<protein>
    <recommendedName>
        <fullName evidence="3">argininosuccinate synthase</fullName>
        <ecNumber evidence="3">6.3.4.5</ecNumber>
    </recommendedName>
</protein>
<dbReference type="InterPro" id="IPR048268">
    <property type="entry name" value="Arginosuc_syn_C"/>
</dbReference>
<dbReference type="InterPro" id="IPR018223">
    <property type="entry name" value="Arginosuc_synth_CS"/>
</dbReference>
<evidence type="ECO:0000256" key="8">
    <source>
        <dbReference type="ARBA" id="ARBA00022840"/>
    </source>
</evidence>
<dbReference type="EC" id="6.3.4.5" evidence="3"/>
<dbReference type="Pfam" id="PF20979">
    <property type="entry name" value="Arginosuc_syn_C"/>
    <property type="match status" value="1"/>
</dbReference>
<dbReference type="AlphaFoldDB" id="A0A9R0QZ53"/>
<dbReference type="InterPro" id="IPR014729">
    <property type="entry name" value="Rossmann-like_a/b/a_fold"/>
</dbReference>
<dbReference type="Proteomes" id="UP000324705">
    <property type="component" value="Chromosome 1B"/>
</dbReference>
<evidence type="ECO:0000256" key="1">
    <source>
        <dbReference type="ARBA" id="ARBA00004967"/>
    </source>
</evidence>
<feature type="region of interest" description="Disordered" evidence="9">
    <location>
        <begin position="1"/>
        <end position="50"/>
    </location>
</feature>
<evidence type="ECO:0000259" key="10">
    <source>
        <dbReference type="Pfam" id="PF00764"/>
    </source>
</evidence>
<dbReference type="GO" id="GO:0000050">
    <property type="term" value="P:urea cycle"/>
    <property type="evidence" value="ECO:0007669"/>
    <property type="project" value="TreeGrafter"/>
</dbReference>
<dbReference type="GO" id="GO:0000053">
    <property type="term" value="P:argininosuccinate metabolic process"/>
    <property type="evidence" value="ECO:0007669"/>
    <property type="project" value="TreeGrafter"/>
</dbReference>
<organism evidence="12 13">
    <name type="scientific">Triticum turgidum subsp. durum</name>
    <name type="common">Durum wheat</name>
    <name type="synonym">Triticum durum</name>
    <dbReference type="NCBI Taxonomy" id="4567"/>
    <lineage>
        <taxon>Eukaryota</taxon>
        <taxon>Viridiplantae</taxon>
        <taxon>Streptophyta</taxon>
        <taxon>Embryophyta</taxon>
        <taxon>Tracheophyta</taxon>
        <taxon>Spermatophyta</taxon>
        <taxon>Magnoliopsida</taxon>
        <taxon>Liliopsida</taxon>
        <taxon>Poales</taxon>
        <taxon>Poaceae</taxon>
        <taxon>BOP clade</taxon>
        <taxon>Pooideae</taxon>
        <taxon>Triticodae</taxon>
        <taxon>Triticeae</taxon>
        <taxon>Triticinae</taxon>
        <taxon>Triticum</taxon>
    </lineage>
</organism>
<dbReference type="GO" id="GO:0005737">
    <property type="term" value="C:cytoplasm"/>
    <property type="evidence" value="ECO:0007669"/>
    <property type="project" value="TreeGrafter"/>
</dbReference>
<dbReference type="GO" id="GO:0006526">
    <property type="term" value="P:L-arginine biosynthetic process"/>
    <property type="evidence" value="ECO:0007669"/>
    <property type="project" value="UniProtKB-KW"/>
</dbReference>
<feature type="domain" description="Arginosuccinate synthase-like N-terminal" evidence="10">
    <location>
        <begin position="79"/>
        <end position="156"/>
    </location>
</feature>
<dbReference type="InterPro" id="IPR024074">
    <property type="entry name" value="AS_cat/multimer_dom_body"/>
</dbReference>
<dbReference type="Gene3D" id="3.90.1260.10">
    <property type="entry name" value="Argininosuccinate synthetase, chain A, domain 2"/>
    <property type="match status" value="1"/>
</dbReference>
<dbReference type="PANTHER" id="PTHR11587">
    <property type="entry name" value="ARGININOSUCCINATE SYNTHASE"/>
    <property type="match status" value="1"/>
</dbReference>
<dbReference type="InterPro" id="IPR023434">
    <property type="entry name" value="Arginosuc_synth_type_1_subfam"/>
</dbReference>
<dbReference type="CDD" id="cd01999">
    <property type="entry name" value="ASS"/>
    <property type="match status" value="1"/>
</dbReference>
<dbReference type="GO" id="GO:0004055">
    <property type="term" value="F:argininosuccinate synthase activity"/>
    <property type="evidence" value="ECO:0007669"/>
    <property type="project" value="UniProtKB-EC"/>
</dbReference>
<dbReference type="HAMAP" id="MF_00005">
    <property type="entry name" value="Arg_succ_synth_type1"/>
    <property type="match status" value="1"/>
</dbReference>
<dbReference type="Gramene" id="TRITD1Bv1G144290.3">
    <property type="protein sequence ID" value="TRITD1Bv1G144290.3"/>
    <property type="gene ID" value="TRITD1Bv1G144290"/>
</dbReference>
<comment type="pathway">
    <text evidence="1">Amino-acid biosynthesis; L-arginine biosynthesis; L-arginine from L-ornithine and carbamoyl phosphate: step 2/3.</text>
</comment>
<keyword evidence="4" id="KW-0055">Arginine biosynthesis</keyword>
<dbReference type="NCBIfam" id="TIGR00032">
    <property type="entry name" value="argG"/>
    <property type="match status" value="1"/>
</dbReference>
<evidence type="ECO:0000256" key="3">
    <source>
        <dbReference type="ARBA" id="ARBA00012286"/>
    </source>
</evidence>
<name>A0A9R0QZ53_TRITD</name>
<keyword evidence="8" id="KW-0067">ATP-binding</keyword>
<evidence type="ECO:0000256" key="6">
    <source>
        <dbReference type="ARBA" id="ARBA00022605"/>
    </source>
</evidence>
<keyword evidence="13" id="KW-1185">Reference proteome</keyword>
<evidence type="ECO:0000313" key="13">
    <source>
        <dbReference type="Proteomes" id="UP000324705"/>
    </source>
</evidence>
<evidence type="ECO:0000256" key="5">
    <source>
        <dbReference type="ARBA" id="ARBA00022598"/>
    </source>
</evidence>
<dbReference type="FunFam" id="3.90.1260.10:FF:000007">
    <property type="entry name" value="Argininosuccinate synthase"/>
    <property type="match status" value="1"/>
</dbReference>
<dbReference type="PANTHER" id="PTHR11587:SF2">
    <property type="entry name" value="ARGININOSUCCINATE SYNTHASE"/>
    <property type="match status" value="1"/>
</dbReference>
<dbReference type="SUPFAM" id="SSF52402">
    <property type="entry name" value="Adenine nucleotide alpha hydrolases-like"/>
    <property type="match status" value="1"/>
</dbReference>
<evidence type="ECO:0000256" key="7">
    <source>
        <dbReference type="ARBA" id="ARBA00022741"/>
    </source>
</evidence>
<dbReference type="Gene3D" id="3.40.50.620">
    <property type="entry name" value="HUPs"/>
    <property type="match status" value="1"/>
</dbReference>
<feature type="domain" description="Arginosuccinate synthase C-terminal" evidence="11">
    <location>
        <begin position="220"/>
        <end position="437"/>
    </location>
</feature>
<dbReference type="PROSITE" id="PS00564">
    <property type="entry name" value="ARGININOSUCCIN_SYN_1"/>
    <property type="match status" value="1"/>
</dbReference>
<proteinExistence type="inferred from homology"/>
<accession>A0A9R0QZ53</accession>
<dbReference type="NCBIfam" id="NF001770">
    <property type="entry name" value="PRK00509.1"/>
    <property type="match status" value="1"/>
</dbReference>
<evidence type="ECO:0000313" key="12">
    <source>
        <dbReference type="EMBL" id="VAH18863.1"/>
    </source>
</evidence>
<evidence type="ECO:0000259" key="11">
    <source>
        <dbReference type="Pfam" id="PF20979"/>
    </source>
</evidence>
<sequence length="445" mass="48902">MPLPMRRLAAAPSLPAVHPHDSPAPPSVRLRRQHGRVSMERSSTTTSRGVSCVMASGKEHAATTSGDEKKGGLRGKLKKVVLAYSGGLDTSVIVPWLRENYGCEVVCFTADVGQGDIELEGLEKKAKASGASQLVVKDLTEEFVGEYIYPCLRAGADAVAHGCTGKGNDQVRFELTFYALNPELKVVAPWREWDITGREDAIEYAKKHNVPIPVSKKSIYSRDRNLWHLSHEGDILEDPANEPKEDMYMMSVSPENAPSKPEYLEIGIVAGVPTSINGKDLSPATLLAKLNEIGGKHGIGRIDMVENRLVGMKSRGVYETPGGTIMAAAVRELESLTLDRETMQWKDMLALKYAELVYAGRWFDPLRLSMDAFMETITATTTGSVTLKLYKGSVTVASRKSPYSLYREDISSFENGEIYDQADAEGFIRLYGLPTRVRAMLEKGI</sequence>
<reference evidence="12 13" key="1">
    <citation type="submission" date="2017-09" db="EMBL/GenBank/DDBJ databases">
        <authorList>
            <consortium name="International Durum Wheat Genome Sequencing Consortium (IDWGSC)"/>
            <person name="Milanesi L."/>
        </authorList>
    </citation>
    <scope>NUCLEOTIDE SEQUENCE [LARGE SCALE GENOMIC DNA]</scope>
    <source>
        <strain evidence="13">cv. Svevo</strain>
    </source>
</reference>
<dbReference type="PROSITE" id="PS00565">
    <property type="entry name" value="ARGININOSUCCIN_SYN_2"/>
    <property type="match status" value="1"/>
</dbReference>
<keyword evidence="7" id="KW-0547">Nucleotide-binding</keyword>
<evidence type="ECO:0000256" key="4">
    <source>
        <dbReference type="ARBA" id="ARBA00022571"/>
    </source>
</evidence>
<feature type="compositionally biased region" description="Polar residues" evidence="9">
    <location>
        <begin position="40"/>
        <end position="49"/>
    </location>
</feature>
<keyword evidence="6" id="KW-0028">Amino-acid biosynthesis</keyword>
<dbReference type="Pfam" id="PF00764">
    <property type="entry name" value="Arginosuc_synth"/>
    <property type="match status" value="1"/>
</dbReference>
<evidence type="ECO:0000256" key="9">
    <source>
        <dbReference type="SAM" id="MobiDB-lite"/>
    </source>
</evidence>
<dbReference type="InterPro" id="IPR001518">
    <property type="entry name" value="Arginosuc_synth"/>
</dbReference>
<dbReference type="GO" id="GO:0005524">
    <property type="term" value="F:ATP binding"/>
    <property type="evidence" value="ECO:0007669"/>
    <property type="project" value="UniProtKB-KW"/>
</dbReference>
<comment type="subunit">
    <text evidence="2">Homotetramer.</text>
</comment>
<dbReference type="SUPFAM" id="SSF69864">
    <property type="entry name" value="Argininosuccinate synthetase, C-terminal domain"/>
    <property type="match status" value="1"/>
</dbReference>
<keyword evidence="5" id="KW-0436">Ligase</keyword>
<dbReference type="EMBL" id="LT934112">
    <property type="protein sequence ID" value="VAH18863.1"/>
    <property type="molecule type" value="Genomic_DNA"/>
</dbReference>